<keyword evidence="3" id="KW-1185">Reference proteome</keyword>
<feature type="region of interest" description="Disordered" evidence="1">
    <location>
        <begin position="1"/>
        <end position="40"/>
    </location>
</feature>
<comment type="caution">
    <text evidence="2">The sequence shown here is derived from an EMBL/GenBank/DDBJ whole genome shotgun (WGS) entry which is preliminary data.</text>
</comment>
<feature type="region of interest" description="Disordered" evidence="1">
    <location>
        <begin position="68"/>
        <end position="102"/>
    </location>
</feature>
<evidence type="ECO:0000313" key="2">
    <source>
        <dbReference type="EMBL" id="MDQ0168241.1"/>
    </source>
</evidence>
<sequence>MRYSDNQEKKQADKNIAENKDKMKQINDENKNNTDVQEGQIENIKAEKEDKDMNGNMVNNLDDMKKLGKEMEDMRTGKELKKEGQVADPVQHSSKPEKKDEK</sequence>
<feature type="compositionally biased region" description="Basic and acidic residues" evidence="1">
    <location>
        <begin position="1"/>
        <end position="32"/>
    </location>
</feature>
<protein>
    <submittedName>
        <fullName evidence="2">Uncharacterized protein</fullName>
    </submittedName>
</protein>
<organism evidence="2 3">
    <name type="scientific">Caldalkalibacillus horti</name>
    <dbReference type="NCBI Taxonomy" id="77523"/>
    <lineage>
        <taxon>Bacteria</taxon>
        <taxon>Bacillati</taxon>
        <taxon>Bacillota</taxon>
        <taxon>Bacilli</taxon>
        <taxon>Bacillales</taxon>
        <taxon>Bacillaceae</taxon>
        <taxon>Caldalkalibacillus</taxon>
    </lineage>
</organism>
<gene>
    <name evidence="2" type="ORF">J2S11_004194</name>
</gene>
<accession>A0ABT9W4T0</accession>
<dbReference type="Proteomes" id="UP001235840">
    <property type="component" value="Unassembled WGS sequence"/>
</dbReference>
<feature type="compositionally biased region" description="Basic and acidic residues" evidence="1">
    <location>
        <begin position="68"/>
        <end position="85"/>
    </location>
</feature>
<evidence type="ECO:0000256" key="1">
    <source>
        <dbReference type="SAM" id="MobiDB-lite"/>
    </source>
</evidence>
<evidence type="ECO:0000313" key="3">
    <source>
        <dbReference type="Proteomes" id="UP001235840"/>
    </source>
</evidence>
<dbReference type="EMBL" id="JAUSTY010000026">
    <property type="protein sequence ID" value="MDQ0168241.1"/>
    <property type="molecule type" value="Genomic_DNA"/>
</dbReference>
<reference evidence="2 3" key="1">
    <citation type="submission" date="2023-07" db="EMBL/GenBank/DDBJ databases">
        <title>Genomic Encyclopedia of Type Strains, Phase IV (KMG-IV): sequencing the most valuable type-strain genomes for metagenomic binning, comparative biology and taxonomic classification.</title>
        <authorList>
            <person name="Goeker M."/>
        </authorList>
    </citation>
    <scope>NUCLEOTIDE SEQUENCE [LARGE SCALE GENOMIC DNA]</scope>
    <source>
        <strain evidence="2 3">DSM 12751</strain>
    </source>
</reference>
<name>A0ABT9W4T0_9BACI</name>
<proteinExistence type="predicted"/>
<dbReference type="RefSeq" id="WP_307397835.1">
    <property type="nucleotide sequence ID" value="NZ_BAAADK010000004.1"/>
</dbReference>